<keyword evidence="4" id="KW-0378">Hydrolase</keyword>
<dbReference type="InterPro" id="IPR050361">
    <property type="entry name" value="MPP/UQCRC_Complex"/>
</dbReference>
<feature type="domain" description="Peptidase M16 C-terminal" evidence="3">
    <location>
        <begin position="189"/>
        <end position="365"/>
    </location>
</feature>
<comment type="caution">
    <text evidence="4">The sequence shown here is derived from an EMBL/GenBank/DDBJ whole genome shotgun (WGS) entry which is preliminary data.</text>
</comment>
<dbReference type="InterPro" id="IPR011765">
    <property type="entry name" value="Pept_M16_N"/>
</dbReference>
<protein>
    <submittedName>
        <fullName evidence="4">Protease 3</fullName>
        <ecNumber evidence="4">3.4.24.55</ecNumber>
    </submittedName>
</protein>
<feature type="domain" description="Peptidase M16 N-terminal" evidence="2">
    <location>
        <begin position="466"/>
        <end position="595"/>
    </location>
</feature>
<feature type="domain" description="Peptidase M16 N-terminal" evidence="2">
    <location>
        <begin position="41"/>
        <end position="181"/>
    </location>
</feature>
<dbReference type="GO" id="GO:0006508">
    <property type="term" value="P:proteolysis"/>
    <property type="evidence" value="ECO:0007669"/>
    <property type="project" value="UniProtKB-KW"/>
</dbReference>
<comment type="similarity">
    <text evidence="1">Belongs to the peptidase M16 family.</text>
</comment>
<dbReference type="AlphaFoldDB" id="A0A1J5SGB5"/>
<dbReference type="SUPFAM" id="SSF63411">
    <property type="entry name" value="LuxS/MPP-like metallohydrolase"/>
    <property type="match status" value="4"/>
</dbReference>
<evidence type="ECO:0000259" key="3">
    <source>
        <dbReference type="Pfam" id="PF05193"/>
    </source>
</evidence>
<reference evidence="4" key="1">
    <citation type="submission" date="2016-10" db="EMBL/GenBank/DDBJ databases">
        <title>Sequence of Gallionella enrichment culture.</title>
        <authorList>
            <person name="Poehlein A."/>
            <person name="Muehling M."/>
            <person name="Daniel R."/>
        </authorList>
    </citation>
    <scope>NUCLEOTIDE SEQUENCE</scope>
</reference>
<sequence>MSRVRAGGTRSDIDLLAPFWTETVERTVLPNGLTLIVRPDDAADLASVQVWVKTGSVHEGRWLGAGISHFLEHMMFKGTSRRTGRAISAEVQAHGGYINAYTTFDRTVYYIDLPAEHAGFALDVLADAVLGSTLPADEVEREKAVILREIAMTRDDPDQRLGEMLFDTAFRTHPYRFPIIGHRQLFETLGRDDLVEYYRDRYVPNNLVVVVVGAVDPAVVKAEAERSFGAAPRGRLAPVLVPGEEPQLAGRSLHAREPVELTRAGMAWQVPGLTHPDAPLLDVLATILGNGDSSLLWTRLRDRKRLVHSIDAHCWNPGTVGLFYISFTCDPDKRERALAEVKAELARVAKDGLSPTLLRKAIRQLVVGEINSRKTMSGQASRLGAAEVVAGDLGFSRSYFERLRGVRPAQLVRALREHLVPTGLTEISTNPESTPVAAPTVARTAAREREFGEIRLPNGARIVHQRDARLPNLHLRVACHGGPMHEPPGLSGASGLLATLLTKDTRSRSADAIARDIEGAGGAFYPFAGNNSLGFAVEVLPTDADKALRVLREGLLEPAFLPDTLEIERESQLADLKQDRDDVVTYARKRLRERFFGSYPLAFDAHGTIETVGALDAAAVSSLYGRLVTAPNVVIALAGDFDPDVLLPKLARIAGGLPAGEATGRPPGCAVPQAAQWEERQPREQAVLFEAYACPGLLDEDFHTGEVADELFSGMASRLFERVREEKGLAYFIRSTRVTGLSAGMFQFYAGTAPESVDAVYAEIEAEIRRVSEGGVEEAELDRCRARLKAARRQSLQTPGARALNAALNALYGLPVNDWTHYDERVSGVSREMLADFARRHFRLENRVRFVVRP</sequence>
<evidence type="ECO:0000313" key="4">
    <source>
        <dbReference type="EMBL" id="OIR07463.1"/>
    </source>
</evidence>
<evidence type="ECO:0000259" key="2">
    <source>
        <dbReference type="Pfam" id="PF00675"/>
    </source>
</evidence>
<feature type="domain" description="Peptidase M16 C-terminal" evidence="3">
    <location>
        <begin position="616"/>
        <end position="788"/>
    </location>
</feature>
<dbReference type="Pfam" id="PF05193">
    <property type="entry name" value="Peptidase_M16_C"/>
    <property type="match status" value="2"/>
</dbReference>
<dbReference type="Pfam" id="PF00675">
    <property type="entry name" value="Peptidase_M16"/>
    <property type="match status" value="2"/>
</dbReference>
<dbReference type="EMBL" id="MLJW01000037">
    <property type="protein sequence ID" value="OIR07463.1"/>
    <property type="molecule type" value="Genomic_DNA"/>
</dbReference>
<dbReference type="EC" id="3.4.24.55" evidence="4"/>
<accession>A0A1J5SGB5</accession>
<dbReference type="PANTHER" id="PTHR11851">
    <property type="entry name" value="METALLOPROTEASE"/>
    <property type="match status" value="1"/>
</dbReference>
<keyword evidence="4" id="KW-0645">Protease</keyword>
<organism evidence="4">
    <name type="scientific">mine drainage metagenome</name>
    <dbReference type="NCBI Taxonomy" id="410659"/>
    <lineage>
        <taxon>unclassified sequences</taxon>
        <taxon>metagenomes</taxon>
        <taxon>ecological metagenomes</taxon>
    </lineage>
</organism>
<dbReference type="InterPro" id="IPR011249">
    <property type="entry name" value="Metalloenz_LuxS/M16"/>
</dbReference>
<gene>
    <name evidence="4" type="primary">ptrA_5</name>
    <name evidence="4" type="ORF">GALL_104220</name>
</gene>
<proteinExistence type="inferred from homology"/>
<evidence type="ECO:0000256" key="1">
    <source>
        <dbReference type="ARBA" id="ARBA00007261"/>
    </source>
</evidence>
<dbReference type="PANTHER" id="PTHR11851:SF49">
    <property type="entry name" value="MITOCHONDRIAL-PROCESSING PEPTIDASE SUBUNIT ALPHA"/>
    <property type="match status" value="1"/>
</dbReference>
<dbReference type="GO" id="GO:0004222">
    <property type="term" value="F:metalloendopeptidase activity"/>
    <property type="evidence" value="ECO:0007669"/>
    <property type="project" value="UniProtKB-EC"/>
</dbReference>
<dbReference type="GO" id="GO:0046872">
    <property type="term" value="F:metal ion binding"/>
    <property type="evidence" value="ECO:0007669"/>
    <property type="project" value="InterPro"/>
</dbReference>
<dbReference type="Gene3D" id="3.30.830.10">
    <property type="entry name" value="Metalloenzyme, LuxS/M16 peptidase-like"/>
    <property type="match status" value="4"/>
</dbReference>
<name>A0A1J5SGB5_9ZZZZ</name>
<dbReference type="InterPro" id="IPR007863">
    <property type="entry name" value="Peptidase_M16_C"/>
</dbReference>